<dbReference type="EMBL" id="CP134186">
    <property type="protein sequence ID" value="WPB00865.1"/>
    <property type="molecule type" value="Genomic_DNA"/>
</dbReference>
<keyword evidence="2" id="KW-1185">Reference proteome</keyword>
<sequence length="134" mass="14808">MALTDPVFCPGLLEVLQSATPPLTSWFEDLPTDIPESSWGIYCVVLRKPGPVPLLYFGSGTGVSREGVKTRLRNCLGPHLSSLPSWVKAVLNDGYLIVHVALLAHCPIPTVVLIPVLRYFMVCLEAALPRVWWR</sequence>
<accession>A0ABZ0NMS5</accession>
<protein>
    <recommendedName>
        <fullName evidence="3">GIY-YIG domain-containing protein</fullName>
    </recommendedName>
</protein>
<name>A0ABZ0NMS5_CERBT</name>
<evidence type="ECO:0000313" key="1">
    <source>
        <dbReference type="EMBL" id="WPB00865.1"/>
    </source>
</evidence>
<dbReference type="Proteomes" id="UP001302367">
    <property type="component" value="Chromosome 3"/>
</dbReference>
<reference evidence="1 2" key="1">
    <citation type="submission" date="2023-09" db="EMBL/GenBank/DDBJ databases">
        <title>Complete-Gapless Cercospora beticola genome.</title>
        <authorList>
            <person name="Wyatt N.A."/>
            <person name="Spanner R.E."/>
            <person name="Bolton M.D."/>
        </authorList>
    </citation>
    <scope>NUCLEOTIDE SEQUENCE [LARGE SCALE GENOMIC DNA]</scope>
    <source>
        <strain evidence="1">Cb09-40</strain>
    </source>
</reference>
<dbReference type="RefSeq" id="XP_065458720.1">
    <property type="nucleotide sequence ID" value="XM_065602648.1"/>
</dbReference>
<gene>
    <name evidence="1" type="ORF">RHO25_005485</name>
</gene>
<dbReference type="GeneID" id="90644142"/>
<proteinExistence type="predicted"/>
<organism evidence="1 2">
    <name type="scientific">Cercospora beticola</name>
    <name type="common">Sugarbeet leaf spot fungus</name>
    <dbReference type="NCBI Taxonomy" id="122368"/>
    <lineage>
        <taxon>Eukaryota</taxon>
        <taxon>Fungi</taxon>
        <taxon>Dikarya</taxon>
        <taxon>Ascomycota</taxon>
        <taxon>Pezizomycotina</taxon>
        <taxon>Dothideomycetes</taxon>
        <taxon>Dothideomycetidae</taxon>
        <taxon>Mycosphaerellales</taxon>
        <taxon>Mycosphaerellaceae</taxon>
        <taxon>Cercospora</taxon>
    </lineage>
</organism>
<evidence type="ECO:0008006" key="3">
    <source>
        <dbReference type="Google" id="ProtNLM"/>
    </source>
</evidence>
<evidence type="ECO:0000313" key="2">
    <source>
        <dbReference type="Proteomes" id="UP001302367"/>
    </source>
</evidence>